<dbReference type="InterPro" id="IPR046761">
    <property type="entry name" value="Tab2-like_C"/>
</dbReference>
<reference evidence="4" key="1">
    <citation type="journal article" date="2023" name="Commun. Biol.">
        <title>Genome analysis of Parmales, the sister group of diatoms, reveals the evolutionary specialization of diatoms from phago-mixotrophs to photoautotrophs.</title>
        <authorList>
            <person name="Ban H."/>
            <person name="Sato S."/>
            <person name="Yoshikawa S."/>
            <person name="Yamada K."/>
            <person name="Nakamura Y."/>
            <person name="Ichinomiya M."/>
            <person name="Sato N."/>
            <person name="Blanc-Mathieu R."/>
            <person name="Endo H."/>
            <person name="Kuwata A."/>
            <person name="Ogata H."/>
        </authorList>
    </citation>
    <scope>NUCLEOTIDE SEQUENCE [LARGE SCALE GENOMIC DNA]</scope>
    <source>
        <strain evidence="4">NIES 3701</strain>
    </source>
</reference>
<dbReference type="OrthoDB" id="3833at2759"/>
<organism evidence="3 4">
    <name type="scientific">Triparma strigata</name>
    <dbReference type="NCBI Taxonomy" id="1606541"/>
    <lineage>
        <taxon>Eukaryota</taxon>
        <taxon>Sar</taxon>
        <taxon>Stramenopiles</taxon>
        <taxon>Ochrophyta</taxon>
        <taxon>Bolidophyceae</taxon>
        <taxon>Parmales</taxon>
        <taxon>Triparmaceae</taxon>
        <taxon>Triparma</taxon>
    </lineage>
</organism>
<dbReference type="GO" id="GO:0003723">
    <property type="term" value="F:RNA binding"/>
    <property type="evidence" value="ECO:0007669"/>
    <property type="project" value="InterPro"/>
</dbReference>
<dbReference type="InterPro" id="IPR046760">
    <property type="entry name" value="Tab2-like_N"/>
</dbReference>
<proteinExistence type="predicted"/>
<dbReference type="Pfam" id="PF20429">
    <property type="entry name" value="Tab2-like_C"/>
    <property type="match status" value="1"/>
</dbReference>
<evidence type="ECO:0000313" key="3">
    <source>
        <dbReference type="EMBL" id="GMH58614.1"/>
    </source>
</evidence>
<dbReference type="AlphaFoldDB" id="A0A9W6ZY64"/>
<dbReference type="PANTHER" id="PTHR34556">
    <property type="match status" value="1"/>
</dbReference>
<dbReference type="InterPro" id="IPR009472">
    <property type="entry name" value="Tab2-like"/>
</dbReference>
<accession>A0A9W6ZY64</accession>
<dbReference type="PANTHER" id="PTHR34556:SF2">
    <property type="entry name" value="PROTEIN TAB2 HOMOLOG, CHLOROPLASTIC"/>
    <property type="match status" value="1"/>
</dbReference>
<evidence type="ECO:0000259" key="1">
    <source>
        <dbReference type="Pfam" id="PF06485"/>
    </source>
</evidence>
<dbReference type="EMBL" id="BRXY01000054">
    <property type="protein sequence ID" value="GMH58614.1"/>
    <property type="molecule type" value="Genomic_DNA"/>
</dbReference>
<keyword evidence="4" id="KW-1185">Reference proteome</keyword>
<dbReference type="Proteomes" id="UP001165085">
    <property type="component" value="Unassembled WGS sequence"/>
</dbReference>
<name>A0A9W6ZY64_9STRA</name>
<feature type="domain" description="RNA-binding protein Tab2/Atab2 C-terminal" evidence="2">
    <location>
        <begin position="210"/>
        <end position="358"/>
    </location>
</feature>
<evidence type="ECO:0000259" key="2">
    <source>
        <dbReference type="Pfam" id="PF20429"/>
    </source>
</evidence>
<evidence type="ECO:0000313" key="4">
    <source>
        <dbReference type="Proteomes" id="UP001165085"/>
    </source>
</evidence>
<comment type="caution">
    <text evidence="3">The sequence shown here is derived from an EMBL/GenBank/DDBJ whole genome shotgun (WGS) entry which is preliminary data.</text>
</comment>
<sequence>MRIGCRPALSSSFETHHCWNPMPRTKALSPFLLTASKDVMDLNAVSSDGIGSSTGVNTGATTGIVSLPEEGQICSTDWELDVYSRPVLVDGKKLWEVLITDSTGSLKYVQPLPSSSVNSKSVRTSIESLITLCSTLSLPAPKQIRFFRGQMYNMLNIALSEVDVVATPSRATYSLKSWIDQRESYVYPNMPDYQENLSAEALRKAGRGFLDISSPVKLPDALRGERYAFVSLPLSEFREGGGVTAENIGLGRLCPTENLDLPEDSFVSGVVVMSARAKGLAAWMAGTEIACIRCDLRKRNMVMEADISTQYLMARLDDGQRKEGEAFEKAKEEMDGLHFLAVQEDEEDEEPKGFWLLKDVAD</sequence>
<protein>
    <submittedName>
        <fullName evidence="3">Uncharacterized protein</fullName>
    </submittedName>
</protein>
<gene>
    <name evidence="3" type="ORF">TrST_g7215</name>
</gene>
<feature type="domain" description="RNA-binding protein Tab2-like N-terminal" evidence="1">
    <location>
        <begin position="78"/>
        <end position="182"/>
    </location>
</feature>
<dbReference type="Pfam" id="PF06485">
    <property type="entry name" value="Tab2-like_N"/>
    <property type="match status" value="1"/>
</dbReference>